<protein>
    <submittedName>
        <fullName evidence="1">Uncharacterized protein</fullName>
    </submittedName>
</protein>
<accession>A0A1D1ZMB2</accession>
<dbReference type="AlphaFoldDB" id="A0A1D1ZMB2"/>
<gene>
    <name evidence="1" type="ORF">g.58797</name>
</gene>
<feature type="non-terminal residue" evidence="1">
    <location>
        <position position="1"/>
    </location>
</feature>
<dbReference type="EMBL" id="GDKF01010488">
    <property type="protein sequence ID" value="JAT68134.1"/>
    <property type="molecule type" value="Transcribed_RNA"/>
</dbReference>
<sequence>RHSIETRCTAMGASRSKLAYAPEDTEVEQITTVFAPTSCATPATDPLLSQLQSLEHSLPIIPSSLKVDWREIQRYTIQPVADGLGSVHALIETYLKRTPSANLAEDEEATRAAILAELRAFVHEMRAPGPDTDALLEKLEGAVRGLYASVHSVQRMEPPVVADSGVRVA</sequence>
<name>A0A1D1ZMB2_AUXPR</name>
<reference evidence="1" key="1">
    <citation type="submission" date="2015-08" db="EMBL/GenBank/DDBJ databases">
        <authorList>
            <person name="Babu N.S."/>
            <person name="Beckwith C.J."/>
            <person name="Beseler K.G."/>
            <person name="Brison A."/>
            <person name="Carone J.V."/>
            <person name="Caskin T.P."/>
            <person name="Diamond M."/>
            <person name="Durham M.E."/>
            <person name="Foxe J.M."/>
            <person name="Go M."/>
            <person name="Henderson B.A."/>
            <person name="Jones I.B."/>
            <person name="McGettigan J.A."/>
            <person name="Micheletti S.J."/>
            <person name="Nasrallah M.E."/>
            <person name="Ortiz D."/>
            <person name="Piller C.R."/>
            <person name="Privatt S.R."/>
            <person name="Schneider S.L."/>
            <person name="Sharp S."/>
            <person name="Smith T.C."/>
            <person name="Stanton J.D."/>
            <person name="Ullery H.E."/>
            <person name="Wilson R.J."/>
            <person name="Serrano M.G."/>
            <person name="Buck G."/>
            <person name="Lee V."/>
            <person name="Wang Y."/>
            <person name="Carvalho R."/>
            <person name="Voegtly L."/>
            <person name="Shi R."/>
            <person name="Duckworth R."/>
            <person name="Johnson A."/>
            <person name="Loviza R."/>
            <person name="Walstead R."/>
            <person name="Shah Z."/>
            <person name="Kiflezghi M."/>
            <person name="Wade K."/>
            <person name="Ball S.L."/>
            <person name="Bradley K.W."/>
            <person name="Asai D.J."/>
            <person name="Bowman C.A."/>
            <person name="Russell D.A."/>
            <person name="Pope W.H."/>
            <person name="Jacobs-Sera D."/>
            <person name="Hendrix R.W."/>
            <person name="Hatfull G.F."/>
        </authorList>
    </citation>
    <scope>NUCLEOTIDE SEQUENCE</scope>
</reference>
<proteinExistence type="predicted"/>
<organism evidence="1">
    <name type="scientific">Auxenochlorella protothecoides</name>
    <name type="common">Green microalga</name>
    <name type="synonym">Chlorella protothecoides</name>
    <dbReference type="NCBI Taxonomy" id="3075"/>
    <lineage>
        <taxon>Eukaryota</taxon>
        <taxon>Viridiplantae</taxon>
        <taxon>Chlorophyta</taxon>
        <taxon>core chlorophytes</taxon>
        <taxon>Trebouxiophyceae</taxon>
        <taxon>Chlorellales</taxon>
        <taxon>Chlorellaceae</taxon>
        <taxon>Auxenochlorella</taxon>
    </lineage>
</organism>
<evidence type="ECO:0000313" key="1">
    <source>
        <dbReference type="EMBL" id="JAT68134.1"/>
    </source>
</evidence>